<gene>
    <name evidence="1" type="ORF">AGLY_008969</name>
</gene>
<name>A0A6G0TJE2_APHGL</name>
<protein>
    <submittedName>
        <fullName evidence="1">Uncharacterized protein</fullName>
    </submittedName>
</protein>
<sequence length="255" mass="29929">MARIRRGTPLVTEYFVYRLSMCVRVRLTDEIEIFQNCRPSSNSVYASNRMNGLECLGRHHAFAGMCMRILHSICIKQSTVVNLNRYFVREQYLNRYRRLTLPVDIKNQKNLKSQRGLSALRCVSRTIIARKHYIVNRISMRREDALEQDILGDEDEVGDDSRGVRVSRRLFVIDRPVIHRPVVHVGVLHVAAFRVTTGRRRFVGLKIYDTRHTLFYCNILNTKRCIISRNFNKNSKKKNGFVCARTLIIVPIRWF</sequence>
<dbReference type="Proteomes" id="UP000475862">
    <property type="component" value="Unassembled WGS sequence"/>
</dbReference>
<reference evidence="1 2" key="1">
    <citation type="submission" date="2019-08" db="EMBL/GenBank/DDBJ databases">
        <title>The genome of the soybean aphid Biotype 1, its phylome, world population structure and adaptation to the North American continent.</title>
        <authorList>
            <person name="Giordano R."/>
            <person name="Donthu R.K."/>
            <person name="Hernandez A.G."/>
            <person name="Wright C.L."/>
            <person name="Zimin A.V."/>
        </authorList>
    </citation>
    <scope>NUCLEOTIDE SEQUENCE [LARGE SCALE GENOMIC DNA]</scope>
    <source>
        <tissue evidence="1">Whole aphids</tissue>
    </source>
</reference>
<evidence type="ECO:0000313" key="1">
    <source>
        <dbReference type="EMBL" id="KAE9533890.1"/>
    </source>
</evidence>
<dbReference type="AlphaFoldDB" id="A0A6G0TJE2"/>
<accession>A0A6G0TJE2</accession>
<keyword evidence="2" id="KW-1185">Reference proteome</keyword>
<dbReference type="EMBL" id="VYZN01000031">
    <property type="protein sequence ID" value="KAE9533890.1"/>
    <property type="molecule type" value="Genomic_DNA"/>
</dbReference>
<proteinExistence type="predicted"/>
<evidence type="ECO:0000313" key="2">
    <source>
        <dbReference type="Proteomes" id="UP000475862"/>
    </source>
</evidence>
<organism evidence="1 2">
    <name type="scientific">Aphis glycines</name>
    <name type="common">Soybean aphid</name>
    <dbReference type="NCBI Taxonomy" id="307491"/>
    <lineage>
        <taxon>Eukaryota</taxon>
        <taxon>Metazoa</taxon>
        <taxon>Ecdysozoa</taxon>
        <taxon>Arthropoda</taxon>
        <taxon>Hexapoda</taxon>
        <taxon>Insecta</taxon>
        <taxon>Pterygota</taxon>
        <taxon>Neoptera</taxon>
        <taxon>Paraneoptera</taxon>
        <taxon>Hemiptera</taxon>
        <taxon>Sternorrhyncha</taxon>
        <taxon>Aphidomorpha</taxon>
        <taxon>Aphidoidea</taxon>
        <taxon>Aphididae</taxon>
        <taxon>Aphidini</taxon>
        <taxon>Aphis</taxon>
        <taxon>Aphis</taxon>
    </lineage>
</organism>
<comment type="caution">
    <text evidence="1">The sequence shown here is derived from an EMBL/GenBank/DDBJ whole genome shotgun (WGS) entry which is preliminary data.</text>
</comment>